<name>A0A0A8K5T5_9HYPH</name>
<dbReference type="Pfam" id="PF13554">
    <property type="entry name" value="Phage_tail_terminator_5"/>
    <property type="match status" value="1"/>
</dbReference>
<dbReference type="RefSeq" id="WP_045368388.1">
    <property type="nucleotide sequence ID" value="NZ_AP014648.1"/>
</dbReference>
<evidence type="ECO:0008006" key="3">
    <source>
        <dbReference type="Google" id="ProtNLM"/>
    </source>
</evidence>
<organism evidence="1 2">
    <name type="scientific">Methyloceanibacter caenitepidi</name>
    <dbReference type="NCBI Taxonomy" id="1384459"/>
    <lineage>
        <taxon>Bacteria</taxon>
        <taxon>Pseudomonadati</taxon>
        <taxon>Pseudomonadota</taxon>
        <taxon>Alphaproteobacteria</taxon>
        <taxon>Hyphomicrobiales</taxon>
        <taxon>Hyphomicrobiaceae</taxon>
        <taxon>Methyloceanibacter</taxon>
    </lineage>
</organism>
<dbReference type="Gene3D" id="3.30.2000.20">
    <property type="match status" value="1"/>
</dbReference>
<evidence type="ECO:0000313" key="2">
    <source>
        <dbReference type="Proteomes" id="UP000031643"/>
    </source>
</evidence>
<dbReference type="STRING" id="1384459.GL4_2875"/>
<reference evidence="1 2" key="1">
    <citation type="submission" date="2014-09" db="EMBL/GenBank/DDBJ databases">
        <title>Genome sequencing of Methyloceanibacter caenitepidi Gela4.</title>
        <authorList>
            <person name="Takeuchi M."/>
            <person name="Susumu S."/>
            <person name="Kamagata Y."/>
            <person name="Oshima K."/>
            <person name="Hattori M."/>
            <person name="Iwasaki W."/>
        </authorList>
    </citation>
    <scope>NUCLEOTIDE SEQUENCE [LARGE SCALE GENOMIC DNA]</scope>
    <source>
        <strain evidence="1 2">Gela4</strain>
    </source>
</reference>
<evidence type="ECO:0000313" key="1">
    <source>
        <dbReference type="EMBL" id="BAQ18308.1"/>
    </source>
</evidence>
<dbReference type="OrthoDB" id="7858762at2"/>
<sequence>MANIEAKIINGLLTHFGAISLPAGVTVAYPNINFDPDGSPYVRLTIAKNQPVNHHIGGGKEPERVGIFMAVVCWPVGAGIVAPSELAGTIRDHFKFNTQINYDGIRIWITEEPRVAGDDQGPVYCEIPVVIPWRCLP</sequence>
<dbReference type="EMBL" id="AP014648">
    <property type="protein sequence ID" value="BAQ18308.1"/>
    <property type="molecule type" value="Genomic_DNA"/>
</dbReference>
<keyword evidence="2" id="KW-1185">Reference proteome</keyword>
<dbReference type="InterPro" id="IPR025395">
    <property type="entry name" value="Phage_tail_terminator-like"/>
</dbReference>
<dbReference type="Proteomes" id="UP000031643">
    <property type="component" value="Chromosome"/>
</dbReference>
<proteinExistence type="predicted"/>
<protein>
    <recommendedName>
        <fullName evidence="3">Phage protein</fullName>
    </recommendedName>
</protein>
<dbReference type="AlphaFoldDB" id="A0A0A8K5T5"/>
<dbReference type="KEGG" id="mcg:GL4_2875"/>
<dbReference type="HOGENOM" id="CLU_150664_0_0_5"/>
<gene>
    <name evidence="1" type="ORF">GL4_2875</name>
</gene>
<accession>A0A0A8K5T5</accession>